<dbReference type="Pfam" id="PF00651">
    <property type="entry name" value="BTB"/>
    <property type="match status" value="1"/>
</dbReference>
<dbReference type="Pfam" id="PF24937">
    <property type="entry name" value="DUF7754"/>
    <property type="match status" value="1"/>
</dbReference>
<dbReference type="EMBL" id="UYYB01118938">
    <property type="protein sequence ID" value="VDM82708.1"/>
    <property type="molecule type" value="Genomic_DNA"/>
</dbReference>
<dbReference type="InterPro" id="IPR011333">
    <property type="entry name" value="SKP1/BTB/POZ_sf"/>
</dbReference>
<gene>
    <name evidence="2" type="ORF">SVUK_LOCUS17706</name>
</gene>
<dbReference type="AlphaFoldDB" id="A0A3P7LUB6"/>
<reference evidence="2 3" key="1">
    <citation type="submission" date="2018-11" db="EMBL/GenBank/DDBJ databases">
        <authorList>
            <consortium name="Pathogen Informatics"/>
        </authorList>
    </citation>
    <scope>NUCLEOTIDE SEQUENCE [LARGE SCALE GENOMIC DNA]</scope>
</reference>
<dbReference type="PROSITE" id="PS50097">
    <property type="entry name" value="BTB"/>
    <property type="match status" value="1"/>
</dbReference>
<proteinExistence type="predicted"/>
<evidence type="ECO:0000313" key="2">
    <source>
        <dbReference type="EMBL" id="VDM82708.1"/>
    </source>
</evidence>
<dbReference type="SUPFAM" id="SSF54695">
    <property type="entry name" value="POZ domain"/>
    <property type="match status" value="1"/>
</dbReference>
<accession>A0A3P7LUB6</accession>
<dbReference type="OrthoDB" id="5787168at2759"/>
<organism evidence="2 3">
    <name type="scientific">Strongylus vulgaris</name>
    <name type="common">Blood worm</name>
    <dbReference type="NCBI Taxonomy" id="40348"/>
    <lineage>
        <taxon>Eukaryota</taxon>
        <taxon>Metazoa</taxon>
        <taxon>Ecdysozoa</taxon>
        <taxon>Nematoda</taxon>
        <taxon>Chromadorea</taxon>
        <taxon>Rhabditida</taxon>
        <taxon>Rhabditina</taxon>
        <taxon>Rhabditomorpha</taxon>
        <taxon>Strongyloidea</taxon>
        <taxon>Strongylidae</taxon>
        <taxon>Strongylus</taxon>
    </lineage>
</organism>
<protein>
    <recommendedName>
        <fullName evidence="1">BTB domain-containing protein</fullName>
    </recommendedName>
</protein>
<name>A0A3P7LUB6_STRVU</name>
<dbReference type="InterPro" id="IPR000210">
    <property type="entry name" value="BTB/POZ_dom"/>
</dbReference>
<sequence length="276" mass="31891">MRIKTGTIEAEVLKVVDKDVFEFYPQCDPISIEIMSDVIATVKFEIRILNKVIEQLPNFDQGDLTIRFDDGSSVQVYRHLLSLHSSYMRKCMQDSMITCVEDFAREPFIEMLYQMYPTLRPIYRNIRGLAKAAVAFQVNPLVYKLSKHLVNFNTRAMYPTLRPIYRNIRGLAKAAVAFQVNPLIYKLSKHLVNFNTRAMSLEQKLRAALDLELCPAVEELVYRAAQDGVWSHLIKLGFEPEIFFGPEVYKKVVCPAIIAVRPIKSEKYQQTHYTCI</sequence>
<evidence type="ECO:0000259" key="1">
    <source>
        <dbReference type="PROSITE" id="PS50097"/>
    </source>
</evidence>
<dbReference type="InterPro" id="IPR056656">
    <property type="entry name" value="DUF7754"/>
</dbReference>
<feature type="domain" description="BTB" evidence="1">
    <location>
        <begin position="62"/>
        <end position="116"/>
    </location>
</feature>
<keyword evidence="3" id="KW-1185">Reference proteome</keyword>
<dbReference type="Proteomes" id="UP000270094">
    <property type="component" value="Unassembled WGS sequence"/>
</dbReference>
<evidence type="ECO:0000313" key="3">
    <source>
        <dbReference type="Proteomes" id="UP000270094"/>
    </source>
</evidence>